<evidence type="ECO:0000256" key="1">
    <source>
        <dbReference type="SAM" id="MobiDB-lite"/>
    </source>
</evidence>
<evidence type="ECO:0000313" key="2">
    <source>
        <dbReference type="EMBL" id="GMH25637.1"/>
    </source>
</evidence>
<gene>
    <name evidence="2" type="ORF">Nepgr_027480</name>
</gene>
<reference evidence="2" key="1">
    <citation type="submission" date="2023-05" db="EMBL/GenBank/DDBJ databases">
        <title>Nepenthes gracilis genome sequencing.</title>
        <authorList>
            <person name="Fukushima K."/>
        </authorList>
    </citation>
    <scope>NUCLEOTIDE SEQUENCE</scope>
    <source>
        <strain evidence="2">SING2019-196</strain>
    </source>
</reference>
<dbReference type="AlphaFoldDB" id="A0AAD3TBT7"/>
<comment type="caution">
    <text evidence="2">The sequence shown here is derived from an EMBL/GenBank/DDBJ whole genome shotgun (WGS) entry which is preliminary data.</text>
</comment>
<keyword evidence="3" id="KW-1185">Reference proteome</keyword>
<dbReference type="EMBL" id="BSYO01000029">
    <property type="protein sequence ID" value="GMH25637.1"/>
    <property type="molecule type" value="Genomic_DNA"/>
</dbReference>
<proteinExistence type="predicted"/>
<evidence type="ECO:0000313" key="3">
    <source>
        <dbReference type="Proteomes" id="UP001279734"/>
    </source>
</evidence>
<organism evidence="2 3">
    <name type="scientific">Nepenthes gracilis</name>
    <name type="common">Slender pitcher plant</name>
    <dbReference type="NCBI Taxonomy" id="150966"/>
    <lineage>
        <taxon>Eukaryota</taxon>
        <taxon>Viridiplantae</taxon>
        <taxon>Streptophyta</taxon>
        <taxon>Embryophyta</taxon>
        <taxon>Tracheophyta</taxon>
        <taxon>Spermatophyta</taxon>
        <taxon>Magnoliopsida</taxon>
        <taxon>eudicotyledons</taxon>
        <taxon>Gunneridae</taxon>
        <taxon>Pentapetalae</taxon>
        <taxon>Caryophyllales</taxon>
        <taxon>Nepenthaceae</taxon>
        <taxon>Nepenthes</taxon>
    </lineage>
</organism>
<protein>
    <submittedName>
        <fullName evidence="2">Uncharacterized protein</fullName>
    </submittedName>
</protein>
<sequence>MAYSELQRGVKEKPKHLSSHSPEEKPETSQSFAAAVERFDLEWVQRELILKMANKERNNVKPNKSHRHEYVKTDGLSGSRSYFYLIDALPFHR</sequence>
<dbReference type="Proteomes" id="UP001279734">
    <property type="component" value="Unassembled WGS sequence"/>
</dbReference>
<accession>A0AAD3TBT7</accession>
<name>A0AAD3TBT7_NEPGR</name>
<feature type="region of interest" description="Disordered" evidence="1">
    <location>
        <begin position="1"/>
        <end position="31"/>
    </location>
</feature>